<gene>
    <name evidence="1" type="ORF">ENO59_08975</name>
</gene>
<organism evidence="1">
    <name type="scientific">Rhodothermus marinus</name>
    <name type="common">Rhodothermus obamensis</name>
    <dbReference type="NCBI Taxonomy" id="29549"/>
    <lineage>
        <taxon>Bacteria</taxon>
        <taxon>Pseudomonadati</taxon>
        <taxon>Rhodothermota</taxon>
        <taxon>Rhodothermia</taxon>
        <taxon>Rhodothermales</taxon>
        <taxon>Rhodothermaceae</taxon>
        <taxon>Rhodothermus</taxon>
    </lineage>
</organism>
<comment type="caution">
    <text evidence="1">The sequence shown here is derived from an EMBL/GenBank/DDBJ whole genome shotgun (WGS) entry which is preliminary data.</text>
</comment>
<reference evidence="1" key="1">
    <citation type="journal article" date="2020" name="mSystems">
        <title>Genome- and Community-Level Interaction Insights into Carbon Utilization and Element Cycling Functions of Hydrothermarchaeota in Hydrothermal Sediment.</title>
        <authorList>
            <person name="Zhou Z."/>
            <person name="Liu Y."/>
            <person name="Xu W."/>
            <person name="Pan J."/>
            <person name="Luo Z.H."/>
            <person name="Li M."/>
        </authorList>
    </citation>
    <scope>NUCLEOTIDE SEQUENCE [LARGE SCALE GENOMIC DNA]</scope>
    <source>
        <strain evidence="1">SpSt-143</strain>
    </source>
</reference>
<dbReference type="AlphaFoldDB" id="A0A7V2B1L8"/>
<proteinExistence type="predicted"/>
<protein>
    <submittedName>
        <fullName evidence="1">Uncharacterized protein</fullName>
    </submittedName>
</protein>
<name>A0A7V2B1L8_RHOMR</name>
<sequence length="121" mass="13393">MKLRLTDRSLRLRLEADDLQTLQHTGRVELITPFDAQTVFSCTLRIDAQTAVPVAHLDGSQLTVHLPPEEAQRWLCSDQLGIEAIQQAGPNRTLKLLIEKDLGCQHQPHPSAPNAANAKAE</sequence>
<dbReference type="InterPro" id="IPR053825">
    <property type="entry name" value="DUF7009"/>
</dbReference>
<evidence type="ECO:0000313" key="1">
    <source>
        <dbReference type="EMBL" id="HER96632.1"/>
    </source>
</evidence>
<dbReference type="EMBL" id="DSGB01000006">
    <property type="protein sequence ID" value="HER96632.1"/>
    <property type="molecule type" value="Genomic_DNA"/>
</dbReference>
<dbReference type="Pfam" id="PF22668">
    <property type="entry name" value="DUF7009"/>
    <property type="match status" value="1"/>
</dbReference>
<accession>A0A7V2B1L8</accession>